<keyword evidence="8" id="KW-0677">Repeat</keyword>
<dbReference type="GO" id="GO:0005813">
    <property type="term" value="C:centrosome"/>
    <property type="evidence" value="ECO:0007669"/>
    <property type="project" value="UniProtKB-SubCell"/>
</dbReference>
<feature type="non-terminal residue" evidence="17">
    <location>
        <position position="1"/>
    </location>
</feature>
<dbReference type="Gene3D" id="3.30.40.10">
    <property type="entry name" value="Zinc/RING finger domain, C3HC4 (zinc finger)"/>
    <property type="match status" value="1"/>
</dbReference>
<dbReference type="InterPro" id="IPR018200">
    <property type="entry name" value="USP_CS"/>
</dbReference>
<keyword evidence="12" id="KW-0645">Protease</keyword>
<dbReference type="GO" id="GO:0016579">
    <property type="term" value="P:protein deubiquitination"/>
    <property type="evidence" value="ECO:0007669"/>
    <property type="project" value="InterPro"/>
</dbReference>
<dbReference type="SUPFAM" id="SSF54001">
    <property type="entry name" value="Cysteine proteinases"/>
    <property type="match status" value="1"/>
</dbReference>
<evidence type="ECO:0000313" key="18">
    <source>
        <dbReference type="Proteomes" id="UP001432322"/>
    </source>
</evidence>
<name>A0AAV5WKT6_9BILA</name>
<keyword evidence="10" id="KW-0862">Zinc</keyword>
<dbReference type="InterPro" id="IPR013083">
    <property type="entry name" value="Znf_RING/FYVE/PHD"/>
</dbReference>
<dbReference type="GO" id="GO:0006897">
    <property type="term" value="P:endocytosis"/>
    <property type="evidence" value="ECO:0007669"/>
    <property type="project" value="UniProtKB-KW"/>
</dbReference>
<evidence type="ECO:0000256" key="9">
    <source>
        <dbReference type="ARBA" id="ARBA00022771"/>
    </source>
</evidence>
<comment type="similarity">
    <text evidence="4">Belongs to the peptidase C19 family. USP20/USP33 subfamily.</text>
</comment>
<dbReference type="Gene3D" id="3.90.70.10">
    <property type="entry name" value="Cysteine proteinases"/>
    <property type="match status" value="1"/>
</dbReference>
<dbReference type="PANTHER" id="PTHR21646">
    <property type="entry name" value="UBIQUITIN CARBOXYL-TERMINAL HYDROLASE"/>
    <property type="match status" value="1"/>
</dbReference>
<dbReference type="SMART" id="SM00695">
    <property type="entry name" value="DUSP"/>
    <property type="match status" value="2"/>
</dbReference>
<feature type="coiled-coil region" evidence="13">
    <location>
        <begin position="742"/>
        <end position="769"/>
    </location>
</feature>
<proteinExistence type="inferred from homology"/>
<evidence type="ECO:0000256" key="1">
    <source>
        <dbReference type="ARBA" id="ARBA00000707"/>
    </source>
</evidence>
<organism evidence="17 18">
    <name type="scientific">Pristionchus fissidentatus</name>
    <dbReference type="NCBI Taxonomy" id="1538716"/>
    <lineage>
        <taxon>Eukaryota</taxon>
        <taxon>Metazoa</taxon>
        <taxon>Ecdysozoa</taxon>
        <taxon>Nematoda</taxon>
        <taxon>Chromadorea</taxon>
        <taxon>Rhabditida</taxon>
        <taxon>Rhabditina</taxon>
        <taxon>Diplogasteromorpha</taxon>
        <taxon>Diplogasteroidea</taxon>
        <taxon>Neodiplogasteridae</taxon>
        <taxon>Pristionchus</taxon>
    </lineage>
</organism>
<evidence type="ECO:0000256" key="10">
    <source>
        <dbReference type="ARBA" id="ARBA00022833"/>
    </source>
</evidence>
<dbReference type="SUPFAM" id="SSF143791">
    <property type="entry name" value="DUSP-like"/>
    <property type="match status" value="2"/>
</dbReference>
<evidence type="ECO:0000313" key="17">
    <source>
        <dbReference type="EMBL" id="GMT31637.1"/>
    </source>
</evidence>
<dbReference type="PROSITE" id="PS00973">
    <property type="entry name" value="USP_2"/>
    <property type="match status" value="1"/>
</dbReference>
<dbReference type="EC" id="3.4.19.12" evidence="12"/>
<keyword evidence="6" id="KW-0254">Endocytosis</keyword>
<dbReference type="PANTHER" id="PTHR21646:SF86">
    <property type="entry name" value="UBIQUITIN CARBOXYL-TERMINAL HYDROLASE"/>
    <property type="match status" value="1"/>
</dbReference>
<keyword evidence="12" id="KW-0788">Thiol protease</keyword>
<feature type="compositionally biased region" description="Basic and acidic residues" evidence="14">
    <location>
        <begin position="43"/>
        <end position="52"/>
    </location>
</feature>
<evidence type="ECO:0000256" key="11">
    <source>
        <dbReference type="ARBA" id="ARBA00023212"/>
    </source>
</evidence>
<dbReference type="EMBL" id="BTSY01000006">
    <property type="protein sequence ID" value="GMT31637.1"/>
    <property type="molecule type" value="Genomic_DNA"/>
</dbReference>
<feature type="domain" description="USP" evidence="15">
    <location>
        <begin position="211"/>
        <end position="635"/>
    </location>
</feature>
<dbReference type="CDD" id="cd02674">
    <property type="entry name" value="Peptidase_C19R"/>
    <property type="match status" value="1"/>
</dbReference>
<evidence type="ECO:0000256" key="5">
    <source>
        <dbReference type="ARBA" id="ARBA00022490"/>
    </source>
</evidence>
<dbReference type="Proteomes" id="UP001432322">
    <property type="component" value="Unassembled WGS sequence"/>
</dbReference>
<feature type="compositionally biased region" description="Gly residues" evidence="14">
    <location>
        <begin position="363"/>
        <end position="372"/>
    </location>
</feature>
<keyword evidence="5" id="KW-0963">Cytoplasm</keyword>
<protein>
    <recommendedName>
        <fullName evidence="12">Ubiquitin carboxyl-terminal hydrolase</fullName>
        <ecNumber evidence="12">3.4.19.12</ecNumber>
    </recommendedName>
</protein>
<dbReference type="AlphaFoldDB" id="A0AAV5WKT6"/>
<keyword evidence="13" id="KW-0175">Coiled coil</keyword>
<evidence type="ECO:0000259" key="16">
    <source>
        <dbReference type="PROSITE" id="PS51283"/>
    </source>
</evidence>
<dbReference type="GO" id="GO:0048471">
    <property type="term" value="C:perinuclear region of cytoplasm"/>
    <property type="evidence" value="ECO:0007669"/>
    <property type="project" value="UniProtKB-SubCell"/>
</dbReference>
<dbReference type="SUPFAM" id="SSF57850">
    <property type="entry name" value="RING/U-box"/>
    <property type="match status" value="1"/>
</dbReference>
<feature type="region of interest" description="Disordered" evidence="14">
    <location>
        <begin position="1"/>
        <end position="52"/>
    </location>
</feature>
<dbReference type="GO" id="GO:0006508">
    <property type="term" value="P:proteolysis"/>
    <property type="evidence" value="ECO:0007669"/>
    <property type="project" value="UniProtKB-KW"/>
</dbReference>
<dbReference type="Pfam" id="PF00443">
    <property type="entry name" value="UCH"/>
    <property type="match status" value="1"/>
</dbReference>
<dbReference type="PROSITE" id="PS00972">
    <property type="entry name" value="USP_1"/>
    <property type="match status" value="1"/>
</dbReference>
<keyword evidence="7" id="KW-0479">Metal-binding</keyword>
<dbReference type="InterPro" id="IPR050185">
    <property type="entry name" value="Ub_carboxyl-term_hydrolase"/>
</dbReference>
<evidence type="ECO:0000256" key="6">
    <source>
        <dbReference type="ARBA" id="ARBA00022583"/>
    </source>
</evidence>
<keyword evidence="9" id="KW-0863">Zinc-finger</keyword>
<keyword evidence="12" id="KW-0833">Ubl conjugation pathway</keyword>
<dbReference type="PROSITE" id="PS50235">
    <property type="entry name" value="USP_3"/>
    <property type="match status" value="1"/>
</dbReference>
<evidence type="ECO:0000256" key="4">
    <source>
        <dbReference type="ARBA" id="ARBA00008269"/>
    </source>
</evidence>
<dbReference type="InterPro" id="IPR006615">
    <property type="entry name" value="Pept_C19_DUSP"/>
</dbReference>
<comment type="subcellular location">
    <subcellularLocation>
        <location evidence="2">Cytoplasm</location>
        <location evidence="2">Cytoskeleton</location>
        <location evidence="2">Microtubule organizing center</location>
        <location evidence="2">Centrosome</location>
    </subcellularLocation>
    <subcellularLocation>
        <location evidence="3">Cytoplasm</location>
        <location evidence="3">Perinuclear region</location>
    </subcellularLocation>
</comment>
<dbReference type="InterPro" id="IPR001607">
    <property type="entry name" value="Znf_UBP"/>
</dbReference>
<comment type="catalytic activity">
    <reaction evidence="1 12">
        <text>Thiol-dependent hydrolysis of ester, thioester, amide, peptide and isopeptide bonds formed by the C-terminal Gly of ubiquitin (a 76-residue protein attached to proteins as an intracellular targeting signal).</text>
        <dbReference type="EC" id="3.4.19.12"/>
    </reaction>
</comment>
<evidence type="ECO:0000256" key="12">
    <source>
        <dbReference type="RuleBase" id="RU366025"/>
    </source>
</evidence>
<feature type="region of interest" description="Disordered" evidence="14">
    <location>
        <begin position="335"/>
        <end position="400"/>
    </location>
</feature>
<keyword evidence="18" id="KW-1185">Reference proteome</keyword>
<keyword evidence="11" id="KW-0206">Cytoskeleton</keyword>
<sequence length="900" mass="100232">RGKRSRDWSAAQSSPEINDEDDSGLHAHDSSSCVAPMEESDESSSRDSLELNAKRGKKCEEHDVKGAMEAIRGLEKSRCSECQMRARWLCLVCKKTLCTKNRAADHVAAHLKDLDHRIFVHLSKGRVMCLACDIELDARDQRAEERMEVEEEQCEPSASTTVAVQAQTKAMKKMSCADTRGNAVESYALQSRPIMSNIEDEDDDIRPKGLSGLYNMGNTCYANAALQALTNCPPFSDYFRRKSTLGAFAGGGSSAGSGGHPPLVSAAFMQLMQKMWSVDRAPALYPDNLLYHIRNKCPQFSGFAQQDSQEFIRCVLELVHRELARPVYAHEDAAASAWESKKQNNNRPGEPTNSPRWRRRGSSGSGGSGGSTGSTTGENAGDSGWSSDGEAPMAMSEEEIKWKPVRQRSVVSDVFDGSMESAVRCLTCDNVSTVTETFADLSLQIATPPQNVPTIDDEEVTVDSDTWAWSWLRWFSSLSSWFVAPAVSLEDCFSAFFTPDRLMGDDMYSCDKCSKLRNGLKTYRITKLPEVLVVHLKRFHHDQLAGGSKVNTRVTFPLSGLDLSRWATEAAGEAEYELCALVCHEGANADSGHYVAIARNEIDGNWYEFDDSTVTKLDDAYVLTKDAYVLFYQKKQDLRQERVRDMVRQMMSPQAIANTPAGDRHYISTEWLERLSTFAEPGPITNYDFLCPHRNLLPRRSEHVTAICTAVPTKLWRYLSQTFGGGPSVSQLHYCAVCEGRAKALVEKRKREADNLRLLERNMHAAEERSPALLYAHHIDAPVCLSRSWFNEWEKFVNDAAVEPPGPIDNSHLVMKTPDGKAKLRPRSNFIKVPREFYLYFQSLYGGGPEVFAIEGEQPTEDKAAELTRMADLAIAAERQRLQQEDAAAAAKSSSSDGEE</sequence>
<evidence type="ECO:0000256" key="14">
    <source>
        <dbReference type="SAM" id="MobiDB-lite"/>
    </source>
</evidence>
<accession>A0AAV5WKT6</accession>
<evidence type="ECO:0000256" key="7">
    <source>
        <dbReference type="ARBA" id="ARBA00022723"/>
    </source>
</evidence>
<evidence type="ECO:0000256" key="3">
    <source>
        <dbReference type="ARBA" id="ARBA00004556"/>
    </source>
</evidence>
<dbReference type="InterPro" id="IPR001394">
    <property type="entry name" value="Peptidase_C19_UCH"/>
</dbReference>
<evidence type="ECO:0000256" key="13">
    <source>
        <dbReference type="SAM" id="Coils"/>
    </source>
</evidence>
<feature type="domain" description="DUSP" evidence="16">
    <location>
        <begin position="634"/>
        <end position="734"/>
    </location>
</feature>
<feature type="compositionally biased region" description="Polar residues" evidence="14">
    <location>
        <begin position="343"/>
        <end position="355"/>
    </location>
</feature>
<dbReference type="Pfam" id="PF02148">
    <property type="entry name" value="zf-UBP"/>
    <property type="match status" value="1"/>
</dbReference>
<evidence type="ECO:0000259" key="15">
    <source>
        <dbReference type="PROSITE" id="PS50235"/>
    </source>
</evidence>
<dbReference type="GO" id="GO:0004843">
    <property type="term" value="F:cysteine-type deubiquitinase activity"/>
    <property type="evidence" value="ECO:0007669"/>
    <property type="project" value="UniProtKB-UniRule"/>
</dbReference>
<evidence type="ECO:0000256" key="8">
    <source>
        <dbReference type="ARBA" id="ARBA00022737"/>
    </source>
</evidence>
<comment type="caution">
    <text evidence="17">The sequence shown here is derived from an EMBL/GenBank/DDBJ whole genome shotgun (WGS) entry which is preliminary data.</text>
</comment>
<reference evidence="17" key="1">
    <citation type="submission" date="2023-10" db="EMBL/GenBank/DDBJ databases">
        <title>Genome assembly of Pristionchus species.</title>
        <authorList>
            <person name="Yoshida K."/>
            <person name="Sommer R.J."/>
        </authorList>
    </citation>
    <scope>NUCLEOTIDE SEQUENCE</scope>
    <source>
        <strain evidence="17">RS5133</strain>
    </source>
</reference>
<dbReference type="InterPro" id="IPR038765">
    <property type="entry name" value="Papain-like_cys_pep_sf"/>
</dbReference>
<dbReference type="InterPro" id="IPR035927">
    <property type="entry name" value="DUSP-like_sf"/>
</dbReference>
<dbReference type="InterPro" id="IPR028889">
    <property type="entry name" value="USP"/>
</dbReference>
<dbReference type="Gene3D" id="3.30.2230.10">
    <property type="entry name" value="DUSP-like"/>
    <property type="match status" value="2"/>
</dbReference>
<feature type="domain" description="DUSP" evidence="16">
    <location>
        <begin position="747"/>
        <end position="857"/>
    </location>
</feature>
<gene>
    <name evidence="17" type="ORF">PFISCL1PPCAC_22934</name>
</gene>
<keyword evidence="12" id="KW-0378">Hydrolase</keyword>
<dbReference type="PROSITE" id="PS51283">
    <property type="entry name" value="DUSP"/>
    <property type="match status" value="2"/>
</dbReference>
<evidence type="ECO:0000256" key="2">
    <source>
        <dbReference type="ARBA" id="ARBA00004300"/>
    </source>
</evidence>
<dbReference type="Pfam" id="PF06337">
    <property type="entry name" value="DUSP"/>
    <property type="match status" value="2"/>
</dbReference>
<dbReference type="GO" id="GO:0008270">
    <property type="term" value="F:zinc ion binding"/>
    <property type="evidence" value="ECO:0007669"/>
    <property type="project" value="UniProtKB-KW"/>
</dbReference>